<evidence type="ECO:0000256" key="17">
    <source>
        <dbReference type="ARBA" id="ARBA00024494"/>
    </source>
</evidence>
<evidence type="ECO:0000256" key="23">
    <source>
        <dbReference type="ARBA" id="ARBA00047370"/>
    </source>
</evidence>
<dbReference type="EC" id="2.1.1.375" evidence="19"/>
<keyword evidence="12" id="KW-0067">ATP-binding</keyword>
<evidence type="ECO:0000259" key="26">
    <source>
        <dbReference type="PROSITE" id="PS51590"/>
    </source>
</evidence>
<evidence type="ECO:0000256" key="13">
    <source>
        <dbReference type="ARBA" id="ARBA00022844"/>
    </source>
</evidence>
<feature type="domain" description="Mononegavirus-type SAM-dependent 2'-O-MTase" evidence="26">
    <location>
        <begin position="1925"/>
        <end position="2134"/>
    </location>
</feature>
<evidence type="ECO:0000256" key="14">
    <source>
        <dbReference type="ARBA" id="ARBA00022953"/>
    </source>
</evidence>
<keyword evidence="28" id="KW-1185">Reference proteome</keyword>
<evidence type="ECO:0000256" key="4">
    <source>
        <dbReference type="ARBA" id="ARBA00022484"/>
    </source>
</evidence>
<dbReference type="GO" id="GO:0004482">
    <property type="term" value="F:mRNA 5'-cap (guanine-N7-)-methyltransferase activity"/>
    <property type="evidence" value="ECO:0007669"/>
    <property type="project" value="InterPro"/>
</dbReference>
<keyword evidence="4 27" id="KW-0696">RNA-directed RNA polymerase</keyword>
<evidence type="ECO:0000256" key="19">
    <source>
        <dbReference type="ARBA" id="ARBA00026099"/>
    </source>
</evidence>
<evidence type="ECO:0000256" key="24">
    <source>
        <dbReference type="ARBA" id="ARBA00048548"/>
    </source>
</evidence>
<dbReference type="InterPro" id="IPR026890">
    <property type="entry name" value="Mononeg_mRNAcap"/>
</dbReference>
<comment type="catalytic activity">
    <reaction evidence="18">
        <text>a 5'-end (5'-triphosphoguanosine)-(2'-O-methyladenylyl)-adenylyl-cytidylyl-adenosine in mRNA + S-adenosyl-L-methionine = a 5'-end (N(7)-methyl 5'-triphosphoguanosine)-(2'-O-methyladenylyl)-adenylyl-cytidylyl-adenosine in mRNA + S-adenosyl-L-homocysteine</text>
        <dbReference type="Rhea" id="RHEA:65440"/>
        <dbReference type="Rhea" id="RHEA-COMP:16798"/>
        <dbReference type="Rhea" id="RHEA-COMP:16801"/>
        <dbReference type="ChEBI" id="CHEBI:57856"/>
        <dbReference type="ChEBI" id="CHEBI:59789"/>
        <dbReference type="ChEBI" id="CHEBI:156482"/>
        <dbReference type="ChEBI" id="CHEBI:156483"/>
    </reaction>
</comment>
<dbReference type="InterPro" id="IPR014023">
    <property type="entry name" value="Mononeg_RNA_pol_cat"/>
</dbReference>
<name>A0A1L3KN37_9VIRU</name>
<keyword evidence="16" id="KW-0511">Multifunctional enzyme</keyword>
<evidence type="ECO:0000256" key="9">
    <source>
        <dbReference type="ARBA" id="ARBA00022695"/>
    </source>
</evidence>
<dbReference type="EC" id="2.7.7.88" evidence="3"/>
<keyword evidence="5" id="KW-0489">Methyltransferase</keyword>
<keyword evidence="14" id="KW-0693">Viral RNA replication</keyword>
<evidence type="ECO:0000313" key="27">
    <source>
        <dbReference type="EMBL" id="APG78798.1"/>
    </source>
</evidence>
<dbReference type="GO" id="GO:0003968">
    <property type="term" value="F:RNA-directed RNA polymerase activity"/>
    <property type="evidence" value="ECO:0007669"/>
    <property type="project" value="UniProtKB-KW"/>
</dbReference>
<organism evidence="27">
    <name type="scientific">Hubei myriapoda virus 8</name>
    <dbReference type="NCBI Taxonomy" id="1922937"/>
    <lineage>
        <taxon>Viruses</taxon>
        <taxon>Riboviria</taxon>
        <taxon>Orthornavirae</taxon>
        <taxon>Negarnaviricota</taxon>
        <taxon>Haploviricotina</taxon>
        <taxon>Monjiviricetes</taxon>
        <taxon>Jingchuvirales</taxon>
        <taxon>Myriaviridae</taxon>
        <taxon>Myriavirus</taxon>
        <taxon>Myriavirus myriapedis</taxon>
    </lineage>
</organism>
<evidence type="ECO:0000256" key="18">
    <source>
        <dbReference type="ARBA" id="ARBA00024499"/>
    </source>
</evidence>
<dbReference type="Pfam" id="PF00946">
    <property type="entry name" value="Mononeg_RNA_pol"/>
    <property type="match status" value="1"/>
</dbReference>
<dbReference type="PROSITE" id="PS51590">
    <property type="entry name" value="SAM_MT_MNV_L"/>
    <property type="match status" value="1"/>
</dbReference>
<keyword evidence="6" id="KW-0507">mRNA processing</keyword>
<dbReference type="GO" id="GO:0016787">
    <property type="term" value="F:hydrolase activity"/>
    <property type="evidence" value="ECO:0007669"/>
    <property type="project" value="UniProtKB-KW"/>
</dbReference>
<dbReference type="KEGG" id="vg:30684975"/>
<keyword evidence="15" id="KW-0506">mRNA capping</keyword>
<evidence type="ECO:0000256" key="12">
    <source>
        <dbReference type="ARBA" id="ARBA00022840"/>
    </source>
</evidence>
<evidence type="ECO:0000256" key="7">
    <source>
        <dbReference type="ARBA" id="ARBA00022679"/>
    </source>
</evidence>
<comment type="catalytic activity">
    <reaction evidence="22">
        <text>a 5'-end (5'-triphosphoguanosine)-adenylyl-adenylyl-cytidylyl-adenosine in mRNA + S-adenosyl-L-methionine = a 5'-end (5'-triphosphoguanosine)-(2'-O-methyladenylyl)-adenylyl-cytidylyl-adenosine in mRNA + S-adenosyl-L-homocysteine + H(+)</text>
        <dbReference type="Rhea" id="RHEA:65380"/>
        <dbReference type="Rhea" id="RHEA-COMP:16797"/>
        <dbReference type="Rhea" id="RHEA-COMP:16801"/>
        <dbReference type="ChEBI" id="CHEBI:15378"/>
        <dbReference type="ChEBI" id="CHEBI:57856"/>
        <dbReference type="ChEBI" id="CHEBI:59789"/>
        <dbReference type="ChEBI" id="CHEBI:156482"/>
        <dbReference type="ChEBI" id="CHEBI:156484"/>
    </reaction>
</comment>
<accession>A0A1L3KN37</accession>
<dbReference type="GeneID" id="30684975"/>
<sequence length="2379" mass="275690">MFGRTEGQRRPNLTSGFLFDESFDTALNETRARRILAETRENNLNSITHNILKRLIETKYPTLGQPTVHIWPRMLYGSLTGRYHMRDVKLIELIELAQTALNLQEDHYINHCSKHLKDAFQLARQRWKAHHLNIPKEILHAFSMVQDLTNVMDRIRLYYDNNKVTEESDDSRKTYQTEKISMKTITNATITFLGSLVILDIDGYIELHVVDYLKMMFNKAMDCASTLLLAWLLSGVCYTNEFFSKIIKLLKLVYQYFPKNGNDAYTVLKAFNGIADGLALEREEDWINTELIDDLWTSLLDLQGLSRNRENDQLIILLKTFETQELFEVGGLSKLYGHPDIQVSMGLNKLYQRSHKEIEISSDDAVTLANHLLLQYCHAHFLRNHRWPIMTLLPGTNPAFVECILKNMWITDPRITTRFGTIHLKDWSSVYMGQNDYFDYVDAIVPILADKAVALPRSRIYQKLAHPETKISTVERRVLLNFLFNEELPISVRQYLKNVSEINNDSTDDHLEYLVIKLTQKEKELKIEGRFFGQSPFIERTRRVILERNAAKLMKQYCPHQAMTLTELERIKRLWLFSQLHSVYPGHRIIQISIDFEAWNNYFRHQVMSPSWRAIIDGWYGVTYYHSLMRGFENTFYIHPNDTEFHYWYGQRGGIEGLIQYSWELVFVGMITETMERLGYPYHMLSNGDDCRLAIAIPEFEMADNPAGRVHELKVELERATSKYGLKVKISETYSSEKLIAFGKIYQCNRAWMPSILKRGAKIHGFGNTIIPFQDQRIASCYSNSHSSCGVGTVHNLLWLCAGFWHLWFWEKRQGKYKLTKDELVIMLMWPSVLGGQPVIPLYHFYVRGESDHLSVYLALYQFIANEHPRYRKIIERILCHKHCPNKQNIMMLLNDAYSLNLTPLGQPLLRLRKITGDKLKSKVKYKELKQVFNYTSESTEILFLEVLRSAKPYPARVMSEIYSCSPFALKSQIVRQFESARTIFQFLLVSGMRFHRAIRLYSNLVKDDEQLASRRAAILKGCSSFITHNRLVIETSVDYYLDPLNCPTALAQKLRCESWGLDITEVTYPPVTELTYIKYPGLDGFTDYETDNHFKFVIESFPTSALKGSINRHFCIGEHSPFLGHTTSEKIDSDFRLHDLSSPAAQKVINLLRIHAHTHTLGSNLKDVIEYVFRQISRLNFEEISKFVPPRQSGTITHRFSSRSFKRSIMPNEKPNRYTHVIGISDTCQKTRGQIGDWSINFLATMCQNICMVLCPMEYSGMVTCLPDVGEAHSIVTACPACYYNVEDEVVTLTKADLIPSLSNVLRCSLITLSTEEEAKLVENITEYNLKKIPFYVSLKQPDFESPELIRQSCNLVMQMYMSQSELHSNFLQENPKINAREQIKIQIIIQQLSNTPSILLGRTELFHLPITAIINNINEYLSGWLITHFTSNLKLRSGALISTLPPAVLPLTPLFSLLIKTHRWAEWVTQLQKILKVRASWDELTNPMHAQKFLLPIIHDHMVTWMESGYFRENSQFVIPKEKTFLTVHENVDIAVESFIKRLPVYVAMIMKSLLHDQQVQILLLMKYIRKEIRTKISQAITTLHKLSKISSNTEAEDFMKRERKRRDVELKNLEDQAKDYLSTEMYNRMKELRSDIRVNFNWPLKPYTFLLNIFAQAEILPSEYMDVDTVFASIEKLEGLIKLWNDDFNDSIAASVTPFYLDYFGFDKTTSSYVLSLYNIQTLQLTDNLVEQMSNPERVFIVNPLIDAGTINLEDSVTACVVGLFETRFGDGIMEFLERCDNDPIVDRWLRHGNAQMMMFSNTDLIDDSAVTISRIEKSVAVDVVRHLENPTLIDLASMQRQVRASAREISKQNESLIELNQELPSQGLGFNFNLTINGAEISSHKDASFDDVTFENLITATERLEREHDIPAIALAHNALRPLGSNTSSCSKIYSILWDYYMINPLNRLNQATILACGDGSGGNTRLCLELFKQAIVIFNTLLEGNLFSENFITPVSLQTVANTSLLDRCLFDHNYRGLNDLTYPPTIDKLFDLLKEIDENLINYNIILNDARSYDIGSNNHNQFRLTSQITFNIIKRMRIGRTILISRFIYEITLECFHFLMNICLIFNKVSLTKPVNSPFLNQEIYIICVDKIREVEEDTEQEFLRPKIKNIQLRRRMTNVLRSFIMRSYTSLLPEHFNNQQYGLYRNMMLSTGPLSKIKLPLIMRNLLAHQVTVEGPVTRQVLESCKERLLRQFTDMRIILFQYPRQAKMGLLRLRKAEPRLTTAIHKIHEMINLIQLLHMAEFLNMVLNCPDSYYDLFTFFEVYIPRCIASCRLVYDQLILPNFHLVKLADNETIISAVDIAENPGAFMSLNQAEAESIKKFWEIIMLLIS</sequence>
<dbReference type="Pfam" id="PF14318">
    <property type="entry name" value="Mononeg_mRNAcap"/>
    <property type="match status" value="1"/>
</dbReference>
<evidence type="ECO:0000256" key="10">
    <source>
        <dbReference type="ARBA" id="ARBA00022741"/>
    </source>
</evidence>
<feature type="domain" description="RdRp catalytic" evidence="25">
    <location>
        <begin position="588"/>
        <end position="750"/>
    </location>
</feature>
<proteinExistence type="predicted"/>
<protein>
    <recommendedName>
        <fullName evidence="21">Replicase</fullName>
        <ecNumber evidence="19">2.1.1.375</ecNumber>
        <ecNumber evidence="2">2.7.7.48</ecNumber>
        <ecNumber evidence="3">2.7.7.88</ecNumber>
    </recommendedName>
    <alternativeName>
        <fullName evidence="20">Transcriptase</fullName>
    </alternativeName>
</protein>
<comment type="catalytic activity">
    <reaction evidence="23">
        <text>a 5'-end (5'-triphosphoguanosine)-adenylyl-adenylyl-cytidylyl-adenosine in mRNA + 2 S-adenosyl-L-methionine = a 5'-end (N(7)-methyl 5'-triphosphoguanosine)-(2'-O-methyladenylyl)-adenylyl-cytidylyl-adenosine in mRNA + 2 S-adenosyl-L-homocysteine + H(+)</text>
        <dbReference type="Rhea" id="RHEA:65376"/>
        <dbReference type="Rhea" id="RHEA-COMP:16797"/>
        <dbReference type="Rhea" id="RHEA-COMP:16798"/>
        <dbReference type="ChEBI" id="CHEBI:15378"/>
        <dbReference type="ChEBI" id="CHEBI:57856"/>
        <dbReference type="ChEBI" id="CHEBI:59789"/>
        <dbReference type="ChEBI" id="CHEBI:156483"/>
        <dbReference type="ChEBI" id="CHEBI:156484"/>
        <dbReference type="EC" id="2.1.1.375"/>
    </reaction>
</comment>
<comment type="subcellular location">
    <subcellularLocation>
        <location evidence="1">Virion</location>
    </subcellularLocation>
</comment>
<keyword evidence="7" id="KW-0808">Transferase</keyword>
<dbReference type="PROSITE" id="PS50526">
    <property type="entry name" value="RDRP_SSRNA_NEG_NONSEG"/>
    <property type="match status" value="1"/>
</dbReference>
<keyword evidence="9" id="KW-0548">Nucleotidyltransferase</keyword>
<dbReference type="EMBL" id="KX884444">
    <property type="protein sequence ID" value="APG78798.1"/>
    <property type="molecule type" value="Genomic_RNA"/>
</dbReference>
<evidence type="ECO:0000256" key="16">
    <source>
        <dbReference type="ARBA" id="ARBA00023268"/>
    </source>
</evidence>
<evidence type="ECO:0000313" key="28">
    <source>
        <dbReference type="Proteomes" id="UP000201961"/>
    </source>
</evidence>
<evidence type="ECO:0000256" key="20">
    <source>
        <dbReference type="ARBA" id="ARBA00030436"/>
    </source>
</evidence>
<evidence type="ECO:0000256" key="8">
    <source>
        <dbReference type="ARBA" id="ARBA00022691"/>
    </source>
</evidence>
<evidence type="ECO:0000256" key="6">
    <source>
        <dbReference type="ARBA" id="ARBA00022664"/>
    </source>
</evidence>
<evidence type="ECO:0000256" key="11">
    <source>
        <dbReference type="ARBA" id="ARBA00022801"/>
    </source>
</evidence>
<dbReference type="GO" id="GO:0044423">
    <property type="term" value="C:virion component"/>
    <property type="evidence" value="ECO:0007669"/>
    <property type="project" value="UniProtKB-KW"/>
</dbReference>
<evidence type="ECO:0000256" key="2">
    <source>
        <dbReference type="ARBA" id="ARBA00012494"/>
    </source>
</evidence>
<dbReference type="GO" id="GO:0005524">
    <property type="term" value="F:ATP binding"/>
    <property type="evidence" value="ECO:0007669"/>
    <property type="project" value="UniProtKB-KW"/>
</dbReference>
<dbReference type="InterPro" id="IPR025786">
    <property type="entry name" value="Mononega_L_MeTrfase"/>
</dbReference>
<evidence type="ECO:0000256" key="21">
    <source>
        <dbReference type="ARBA" id="ARBA00031012"/>
    </source>
</evidence>
<dbReference type="RefSeq" id="YP_009330113.1">
    <property type="nucleotide sequence ID" value="NC_032245.1"/>
</dbReference>
<comment type="catalytic activity">
    <reaction evidence="24">
        <text>GTP + H2O = GDP + phosphate + H(+)</text>
        <dbReference type="Rhea" id="RHEA:19669"/>
        <dbReference type="ChEBI" id="CHEBI:15377"/>
        <dbReference type="ChEBI" id="CHEBI:15378"/>
        <dbReference type="ChEBI" id="CHEBI:37565"/>
        <dbReference type="ChEBI" id="CHEBI:43474"/>
        <dbReference type="ChEBI" id="CHEBI:58189"/>
    </reaction>
</comment>
<keyword evidence="10" id="KW-0547">Nucleotide-binding</keyword>
<evidence type="ECO:0000256" key="1">
    <source>
        <dbReference type="ARBA" id="ARBA00004328"/>
    </source>
</evidence>
<keyword evidence="8" id="KW-0949">S-adenosyl-L-methionine</keyword>
<evidence type="ECO:0000256" key="3">
    <source>
        <dbReference type="ARBA" id="ARBA00012582"/>
    </source>
</evidence>
<dbReference type="Proteomes" id="UP000201961">
    <property type="component" value="Segment"/>
</dbReference>
<reference evidence="27" key="1">
    <citation type="journal article" date="2016" name="Nature">
        <title>Redefining the invertebrate RNA virosphere.</title>
        <authorList>
            <person name="Shi M."/>
            <person name="Lin X.D."/>
            <person name="Tian J.H."/>
            <person name="Chen L.J."/>
            <person name="Chen X."/>
            <person name="Li C.X."/>
            <person name="Qin X.C."/>
            <person name="Li J."/>
            <person name="Cao J.P."/>
            <person name="Eden J.S."/>
            <person name="Buchmann J."/>
            <person name="Wang W."/>
            <person name="Xu J."/>
            <person name="Holmes E.C."/>
            <person name="Zhang Y.Z."/>
        </authorList>
    </citation>
    <scope>NUCLEOTIDE SEQUENCE [LARGE SCALE GENOMIC DNA]</scope>
    <source>
        <strain evidence="27">WGML66308</strain>
    </source>
</reference>
<comment type="catalytic activity">
    <reaction evidence="17">
        <text>a 5'-end triphospho-adenylyl-adenylyl-cytidylyl-adenosine in mRNA + GDP + H(+) = a 5'-end (5'-triphosphoguanosine)-adenylyl-adenylyl-cytidylyl-adenosine in mRNA + diphosphate</text>
        <dbReference type="Rhea" id="RHEA:65436"/>
        <dbReference type="Rhea" id="RHEA-COMP:16797"/>
        <dbReference type="Rhea" id="RHEA-COMP:16799"/>
        <dbReference type="ChEBI" id="CHEBI:15378"/>
        <dbReference type="ChEBI" id="CHEBI:33019"/>
        <dbReference type="ChEBI" id="CHEBI:58189"/>
        <dbReference type="ChEBI" id="CHEBI:156484"/>
        <dbReference type="ChEBI" id="CHEBI:156503"/>
        <dbReference type="EC" id="2.7.7.88"/>
    </reaction>
</comment>
<keyword evidence="11" id="KW-0378">Hydrolase</keyword>
<evidence type="ECO:0000259" key="25">
    <source>
        <dbReference type="PROSITE" id="PS50526"/>
    </source>
</evidence>
<evidence type="ECO:0000256" key="15">
    <source>
        <dbReference type="ARBA" id="ARBA00023042"/>
    </source>
</evidence>
<keyword evidence="13" id="KW-0946">Virion</keyword>
<dbReference type="EC" id="2.7.7.48" evidence="2"/>
<evidence type="ECO:0000256" key="22">
    <source>
        <dbReference type="ARBA" id="ARBA00047332"/>
    </source>
</evidence>
<evidence type="ECO:0000256" key="5">
    <source>
        <dbReference type="ARBA" id="ARBA00022603"/>
    </source>
</evidence>